<feature type="compositionally biased region" description="Basic and acidic residues" evidence="1">
    <location>
        <begin position="244"/>
        <end position="254"/>
    </location>
</feature>
<dbReference type="AlphaFoldDB" id="A0A7S1AWE8"/>
<reference evidence="2" key="1">
    <citation type="submission" date="2021-01" db="EMBL/GenBank/DDBJ databases">
        <authorList>
            <person name="Corre E."/>
            <person name="Pelletier E."/>
            <person name="Niang G."/>
            <person name="Scheremetjew M."/>
            <person name="Finn R."/>
            <person name="Kale V."/>
            <person name="Holt S."/>
            <person name="Cochrane G."/>
            <person name="Meng A."/>
            <person name="Brown T."/>
            <person name="Cohen L."/>
        </authorList>
    </citation>
    <scope>NUCLEOTIDE SEQUENCE</scope>
</reference>
<proteinExistence type="predicted"/>
<accession>A0A7S1AWE8</accession>
<evidence type="ECO:0000256" key="1">
    <source>
        <dbReference type="SAM" id="MobiDB-lite"/>
    </source>
</evidence>
<feature type="region of interest" description="Disordered" evidence="1">
    <location>
        <begin position="244"/>
        <end position="338"/>
    </location>
</feature>
<dbReference type="EMBL" id="HBFQ01057016">
    <property type="protein sequence ID" value="CAD8866126.1"/>
    <property type="molecule type" value="Transcribed_RNA"/>
</dbReference>
<organism evidence="2">
    <name type="scientific">Noctiluca scintillans</name>
    <name type="common">Sea sparkle</name>
    <name type="synonym">Red tide dinoflagellate</name>
    <dbReference type="NCBI Taxonomy" id="2966"/>
    <lineage>
        <taxon>Eukaryota</taxon>
        <taxon>Sar</taxon>
        <taxon>Alveolata</taxon>
        <taxon>Dinophyceae</taxon>
        <taxon>Noctilucales</taxon>
        <taxon>Noctilucaceae</taxon>
        <taxon>Noctiluca</taxon>
    </lineage>
</organism>
<protein>
    <submittedName>
        <fullName evidence="2">Uncharacterized protein</fullName>
    </submittedName>
</protein>
<feature type="compositionally biased region" description="Polar residues" evidence="1">
    <location>
        <begin position="300"/>
        <end position="311"/>
    </location>
</feature>
<evidence type="ECO:0000313" key="2">
    <source>
        <dbReference type="EMBL" id="CAD8866126.1"/>
    </source>
</evidence>
<name>A0A7S1AWE8_NOCSC</name>
<sequence>MREVDFWEMVQCNSIRVLYDVRPVDHRGEHHSRHSRFSVAAFRSQCRARGIIYKPMPLGRESAYGMLAHMQSDEARHTLVELVWQAKRKRTAFLGQEENWLDDRRQVAAEELAKVGHTVEHITSTGATERHQAGIAFPDWLTREESRLKMLEKKRAAGDLEKNVKSRIDRSSEAIAAALLRPAEEVDAMAELRNAANQSELVVAQRKLARYQRLADEKGPLAGKVLKNTPQWITREAHAQAEWVSAKKKEKEGSKTSAASSTCEVGPALVSESACAAEPSSLDTTREEEPQDEGAGPCSVNDTSDAVTDGTQDGMPTRSTWRSRRTHAREAGENVSRG</sequence>
<gene>
    <name evidence="2" type="ORF">NSCI0253_LOCUS40481</name>
</gene>